<dbReference type="GO" id="GO:0004364">
    <property type="term" value="F:glutathione transferase activity"/>
    <property type="evidence" value="ECO:0007669"/>
    <property type="project" value="TreeGrafter"/>
</dbReference>
<protein>
    <recommendedName>
        <fullName evidence="5">Glutathione transferase</fullName>
    </recommendedName>
</protein>
<reference evidence="3 4" key="1">
    <citation type="journal article" date="2018" name="MBio">
        <title>Comparative Genomics Reveals the Core Gene Toolbox for the Fungus-Insect Symbiosis.</title>
        <authorList>
            <person name="Wang Y."/>
            <person name="Stata M."/>
            <person name="Wang W."/>
            <person name="Stajich J.E."/>
            <person name="White M.M."/>
            <person name="Moncalvo J.M."/>
        </authorList>
    </citation>
    <scope>NUCLEOTIDE SEQUENCE [LARGE SCALE GENOMIC DNA]</scope>
    <source>
        <strain evidence="3 4">SC-DP-2</strain>
    </source>
</reference>
<dbReference type="Proteomes" id="UP000245609">
    <property type="component" value="Unassembled WGS sequence"/>
</dbReference>
<sequence>MAGATTYTVEYFSIDGLAWVIRALLTLAGEEYKNEFPDWPVYKEKTPFGRLPVLKETSADGSEFVLAERCAIELYLAEKYGFLPRDSKQKAVALQYYFQLVDVFDTLVMYIFHITTDVSKDRYLDRLRTFIQRHEPILAQSKSGYYCGDSLTLPDICLYFLYKSVFAAEDQSLNWFVTEQTPAIAKLVSMIEENTNIKKAFL</sequence>
<dbReference type="SUPFAM" id="SSF52833">
    <property type="entry name" value="Thioredoxin-like"/>
    <property type="match status" value="1"/>
</dbReference>
<dbReference type="Gene3D" id="3.40.30.10">
    <property type="entry name" value="Glutaredoxin"/>
    <property type="match status" value="1"/>
</dbReference>
<dbReference type="Gene3D" id="1.20.1050.10">
    <property type="match status" value="1"/>
</dbReference>
<dbReference type="InterPro" id="IPR010987">
    <property type="entry name" value="Glutathione-S-Trfase_C-like"/>
</dbReference>
<evidence type="ECO:0000313" key="4">
    <source>
        <dbReference type="Proteomes" id="UP000245609"/>
    </source>
</evidence>
<dbReference type="InterPro" id="IPR040079">
    <property type="entry name" value="Glutathione_S-Trfase"/>
</dbReference>
<feature type="domain" description="GST C-terminal" evidence="2">
    <location>
        <begin position="86"/>
        <end position="202"/>
    </location>
</feature>
<dbReference type="STRING" id="133381.A0A2T9ZCG8"/>
<dbReference type="PANTHER" id="PTHR11571">
    <property type="entry name" value="GLUTATHIONE S-TRANSFERASE"/>
    <property type="match status" value="1"/>
</dbReference>
<dbReference type="InterPro" id="IPR004046">
    <property type="entry name" value="GST_C"/>
</dbReference>
<dbReference type="InterPro" id="IPR004045">
    <property type="entry name" value="Glutathione_S-Trfase_N"/>
</dbReference>
<evidence type="ECO:0000259" key="1">
    <source>
        <dbReference type="PROSITE" id="PS50404"/>
    </source>
</evidence>
<dbReference type="GO" id="GO:0006749">
    <property type="term" value="P:glutathione metabolic process"/>
    <property type="evidence" value="ECO:0007669"/>
    <property type="project" value="TreeGrafter"/>
</dbReference>
<dbReference type="AlphaFoldDB" id="A0A2T9ZCG8"/>
<dbReference type="Pfam" id="PF02798">
    <property type="entry name" value="GST_N"/>
    <property type="match status" value="1"/>
</dbReference>
<dbReference type="Pfam" id="PF14497">
    <property type="entry name" value="GST_C_3"/>
    <property type="match status" value="1"/>
</dbReference>
<keyword evidence="4" id="KW-1185">Reference proteome</keyword>
<evidence type="ECO:0000313" key="3">
    <source>
        <dbReference type="EMBL" id="PVV02240.1"/>
    </source>
</evidence>
<dbReference type="SFLD" id="SFLDS00019">
    <property type="entry name" value="Glutathione_Transferase_(cytos"/>
    <property type="match status" value="1"/>
</dbReference>
<dbReference type="PROSITE" id="PS50404">
    <property type="entry name" value="GST_NTER"/>
    <property type="match status" value="1"/>
</dbReference>
<evidence type="ECO:0000259" key="2">
    <source>
        <dbReference type="PROSITE" id="PS50405"/>
    </source>
</evidence>
<organism evidence="3 4">
    <name type="scientific">Smittium megazygosporum</name>
    <dbReference type="NCBI Taxonomy" id="133381"/>
    <lineage>
        <taxon>Eukaryota</taxon>
        <taxon>Fungi</taxon>
        <taxon>Fungi incertae sedis</taxon>
        <taxon>Zoopagomycota</taxon>
        <taxon>Kickxellomycotina</taxon>
        <taxon>Harpellomycetes</taxon>
        <taxon>Harpellales</taxon>
        <taxon>Legeriomycetaceae</taxon>
        <taxon>Smittium</taxon>
    </lineage>
</organism>
<dbReference type="InterPro" id="IPR050213">
    <property type="entry name" value="GST_superfamily"/>
</dbReference>
<dbReference type="PROSITE" id="PS50405">
    <property type="entry name" value="GST_CTER"/>
    <property type="match status" value="1"/>
</dbReference>
<dbReference type="OrthoDB" id="414243at2759"/>
<evidence type="ECO:0008006" key="5">
    <source>
        <dbReference type="Google" id="ProtNLM"/>
    </source>
</evidence>
<comment type="caution">
    <text evidence="3">The sequence shown here is derived from an EMBL/GenBank/DDBJ whole genome shotgun (WGS) entry which is preliminary data.</text>
</comment>
<dbReference type="EMBL" id="MBFS01000546">
    <property type="protein sequence ID" value="PVV02240.1"/>
    <property type="molecule type" value="Genomic_DNA"/>
</dbReference>
<gene>
    <name evidence="3" type="ORF">BB560_003311</name>
</gene>
<feature type="domain" description="GST N-terminal" evidence="1">
    <location>
        <begin position="5"/>
        <end position="84"/>
    </location>
</feature>
<accession>A0A2T9ZCG8</accession>
<proteinExistence type="predicted"/>
<dbReference type="InterPro" id="IPR036282">
    <property type="entry name" value="Glutathione-S-Trfase_C_sf"/>
</dbReference>
<dbReference type="InterPro" id="IPR036249">
    <property type="entry name" value="Thioredoxin-like_sf"/>
</dbReference>
<dbReference type="SUPFAM" id="SSF47616">
    <property type="entry name" value="GST C-terminal domain-like"/>
    <property type="match status" value="1"/>
</dbReference>
<name>A0A2T9ZCG8_9FUNG</name>